<organism evidence="3">
    <name type="scientific">Zooxanthella nutricula</name>
    <dbReference type="NCBI Taxonomy" id="1333877"/>
    <lineage>
        <taxon>Eukaryota</taxon>
        <taxon>Sar</taxon>
        <taxon>Alveolata</taxon>
        <taxon>Dinophyceae</taxon>
        <taxon>Peridiniales</taxon>
        <taxon>Peridiniales incertae sedis</taxon>
        <taxon>Zooxanthella</taxon>
    </lineage>
</organism>
<evidence type="ECO:0000256" key="2">
    <source>
        <dbReference type="SAM" id="Phobius"/>
    </source>
</evidence>
<evidence type="ECO:0000256" key="1">
    <source>
        <dbReference type="SAM" id="MobiDB-lite"/>
    </source>
</evidence>
<evidence type="ECO:0000313" key="3">
    <source>
        <dbReference type="EMBL" id="CAD9635474.1"/>
    </source>
</evidence>
<feature type="region of interest" description="Disordered" evidence="1">
    <location>
        <begin position="67"/>
        <end position="102"/>
    </location>
</feature>
<keyword evidence="2" id="KW-0812">Transmembrane</keyword>
<reference evidence="3" key="1">
    <citation type="submission" date="2021-01" db="EMBL/GenBank/DDBJ databases">
        <authorList>
            <person name="Corre E."/>
            <person name="Pelletier E."/>
            <person name="Niang G."/>
            <person name="Scheremetjew M."/>
            <person name="Finn R."/>
            <person name="Kale V."/>
            <person name="Holt S."/>
            <person name="Cochrane G."/>
            <person name="Meng A."/>
            <person name="Brown T."/>
            <person name="Cohen L."/>
        </authorList>
    </citation>
    <scope>NUCLEOTIDE SEQUENCE</scope>
    <source>
        <strain evidence="3">RCC3387</strain>
    </source>
</reference>
<gene>
    <name evidence="3" type="ORF">BRAN1462_LOCUS53296</name>
</gene>
<name>A0A7S2Q8A5_9DINO</name>
<feature type="transmembrane region" description="Helical" evidence="2">
    <location>
        <begin position="170"/>
        <end position="190"/>
    </location>
</feature>
<feature type="transmembrane region" description="Helical" evidence="2">
    <location>
        <begin position="344"/>
        <end position="368"/>
    </location>
</feature>
<feature type="transmembrane region" description="Helical" evidence="2">
    <location>
        <begin position="303"/>
        <end position="324"/>
    </location>
</feature>
<dbReference type="EMBL" id="HBGW01084083">
    <property type="protein sequence ID" value="CAD9635474.1"/>
    <property type="molecule type" value="Transcribed_RNA"/>
</dbReference>
<feature type="transmembrane region" description="Helical" evidence="2">
    <location>
        <begin position="202"/>
        <end position="223"/>
    </location>
</feature>
<dbReference type="AlphaFoldDB" id="A0A7S2Q8A5"/>
<feature type="transmembrane region" description="Helical" evidence="2">
    <location>
        <begin position="141"/>
        <end position="164"/>
    </location>
</feature>
<keyword evidence="2" id="KW-1133">Transmembrane helix</keyword>
<proteinExistence type="predicted"/>
<keyword evidence="2" id="KW-0472">Membrane</keyword>
<feature type="transmembrane region" description="Helical" evidence="2">
    <location>
        <begin position="266"/>
        <end position="291"/>
    </location>
</feature>
<protein>
    <submittedName>
        <fullName evidence="3">Uncharacterized protein</fullName>
    </submittedName>
</protein>
<accession>A0A7S2Q8A5</accession>
<sequence>MGKGGCLGGAPAEAFVLGEAAGRVILAAKELGVPVCFTQGALVPWAVRSRPERRGCLARMLGQSTRGAVQQAPAAEGEGSPGDGPRDAAAETSEPSGEDPATAVAVAADAPAPEPEEPELDEVLVLRAAARTLVRWQAFAVARWAVLLATLRLADLSLALASLWHWDDAILCVCGAVLATAISAIVMLVTAQYYRGQFPLRVACALPGSLLAIGGLALALFVYCGVMALRGLEHTASVGILDLTTDELARHVAHDACSTDLCRRSVFFFASFAQTLLVAGWSSAVVAAFAALCPRRLASLRSWAAGCVVGTLGLALAFALARAGYQADGLGGVEARLPEAQLSFAMAVYLITQAAARFAAPVCALLSVTSRWGLRVLVPCQLPRPCRRRDSTPTRMLGPPKALAVTL</sequence>